<gene>
    <name evidence="1" type="ORF">HNW77_10870</name>
</gene>
<dbReference type="Proteomes" id="UP000623090">
    <property type="component" value="Unassembled WGS sequence"/>
</dbReference>
<comment type="caution">
    <text evidence="1">The sequence shown here is derived from an EMBL/GenBank/DDBJ whole genome shotgun (WGS) entry which is preliminary data.</text>
</comment>
<name>A0ABX2AEY7_9PROT</name>
<evidence type="ECO:0000313" key="2">
    <source>
        <dbReference type="Proteomes" id="UP000623090"/>
    </source>
</evidence>
<proteinExistence type="predicted"/>
<dbReference type="EMBL" id="JABJWC010000026">
    <property type="protein sequence ID" value="NPC66888.1"/>
    <property type="molecule type" value="Genomic_DNA"/>
</dbReference>
<protein>
    <submittedName>
        <fullName evidence="1">Uncharacterized protein</fullName>
    </submittedName>
</protein>
<reference evidence="1 2" key="1">
    <citation type="journal article" date="2020" name="Microorganisms">
        <title>Description of Komagataeibacter melaceti sp. nov. and Komagataeibacter melomenusus sp. nov. Isolated from Apple Cider Vinegar.</title>
        <authorList>
            <person name="Maric L."/>
            <person name="Cleenwerck I."/>
            <person name="Accetto T."/>
            <person name="Vandamme P."/>
            <person name="Trcek J."/>
        </authorList>
    </citation>
    <scope>NUCLEOTIDE SEQUENCE [LARGE SCALE GENOMIC DNA]</scope>
    <source>
        <strain evidence="1 2">AV436</strain>
    </source>
</reference>
<organism evidence="1 2">
    <name type="scientific">Komagataeibacter melomenusus</name>
    <dbReference type="NCBI Taxonomy" id="2766578"/>
    <lineage>
        <taxon>Bacteria</taxon>
        <taxon>Pseudomonadati</taxon>
        <taxon>Pseudomonadota</taxon>
        <taxon>Alphaproteobacteria</taxon>
        <taxon>Acetobacterales</taxon>
        <taxon>Acetobacteraceae</taxon>
        <taxon>Komagataeibacter</taxon>
    </lineage>
</organism>
<dbReference type="RefSeq" id="WP_172157569.1">
    <property type="nucleotide sequence ID" value="NZ_JABJWC010000026.1"/>
</dbReference>
<evidence type="ECO:0000313" key="1">
    <source>
        <dbReference type="EMBL" id="NPC66888.1"/>
    </source>
</evidence>
<keyword evidence="2" id="KW-1185">Reference proteome</keyword>
<accession>A0ABX2AEY7</accession>
<sequence length="56" mass="5867">MNFPSNSYRYARPVETAPDMSYAVVTALAGADLPGGGHGAGIPFAPERLPLRFTSA</sequence>